<proteinExistence type="predicted"/>
<protein>
    <submittedName>
        <fullName evidence="1">RCG61399</fullName>
    </submittedName>
</protein>
<evidence type="ECO:0000313" key="2">
    <source>
        <dbReference type="Proteomes" id="UP000234681"/>
    </source>
</evidence>
<dbReference type="AlphaFoldDB" id="A6HC59"/>
<dbReference type="Proteomes" id="UP000234681">
    <property type="component" value="Chromosome 6"/>
</dbReference>
<accession>A6HC59</accession>
<feature type="non-terminal residue" evidence="1">
    <location>
        <position position="43"/>
    </location>
</feature>
<sequence>MLGGGGINLDSEDMAGSSIIWSTEQSRFSTQYGLCITCAQNVF</sequence>
<name>A6HC59_RAT</name>
<organism evidence="1 2">
    <name type="scientific">Rattus norvegicus</name>
    <name type="common">Rat</name>
    <dbReference type="NCBI Taxonomy" id="10116"/>
    <lineage>
        <taxon>Eukaryota</taxon>
        <taxon>Metazoa</taxon>
        <taxon>Chordata</taxon>
        <taxon>Craniata</taxon>
        <taxon>Vertebrata</taxon>
        <taxon>Euteleostomi</taxon>
        <taxon>Mammalia</taxon>
        <taxon>Eutheria</taxon>
        <taxon>Euarchontoglires</taxon>
        <taxon>Glires</taxon>
        <taxon>Rodentia</taxon>
        <taxon>Myomorpha</taxon>
        <taxon>Muroidea</taxon>
        <taxon>Muridae</taxon>
        <taxon>Murinae</taxon>
        <taxon>Rattus</taxon>
    </lineage>
</organism>
<reference evidence="2" key="1">
    <citation type="submission" date="2005-09" db="EMBL/GenBank/DDBJ databases">
        <authorList>
            <person name="Mural R.J."/>
            <person name="Li P.W."/>
            <person name="Adams M.D."/>
            <person name="Amanatides P.G."/>
            <person name="Baden-Tillson H."/>
            <person name="Barnstead M."/>
            <person name="Chin S.H."/>
            <person name="Dew I."/>
            <person name="Evans C.A."/>
            <person name="Ferriera S."/>
            <person name="Flanigan M."/>
            <person name="Fosler C."/>
            <person name="Glodek A."/>
            <person name="Gu Z."/>
            <person name="Holt R.A."/>
            <person name="Jennings D."/>
            <person name="Kraft C.L."/>
            <person name="Lu F."/>
            <person name="Nguyen T."/>
            <person name="Nusskern D.R."/>
            <person name="Pfannkoch C.M."/>
            <person name="Sitter C."/>
            <person name="Sutton G.G."/>
            <person name="Venter J.C."/>
            <person name="Wang Z."/>
            <person name="Woodage T."/>
            <person name="Zheng X.H."/>
            <person name="Zhong F."/>
        </authorList>
    </citation>
    <scope>NUCLEOTIDE SEQUENCE [LARGE SCALE GENOMIC DNA]</scope>
    <source>
        <strain>BN</strain>
        <strain evidence="2">Sprague-Dawley</strain>
    </source>
</reference>
<evidence type="ECO:0000313" key="1">
    <source>
        <dbReference type="EMBL" id="EDM03614.1"/>
    </source>
</evidence>
<gene>
    <name evidence="1" type="ORF">rCG_61399</name>
</gene>
<dbReference type="EMBL" id="CH473947">
    <property type="protein sequence ID" value="EDM03614.1"/>
    <property type="molecule type" value="Genomic_DNA"/>
</dbReference>